<dbReference type="OrthoDB" id="2418090at2"/>
<evidence type="ECO:0000313" key="1">
    <source>
        <dbReference type="EMBL" id="TQR13096.1"/>
    </source>
</evidence>
<proteinExistence type="predicted"/>
<gene>
    <name evidence="1" type="ORF">FG382_11235</name>
</gene>
<sequence>MAMNIDDRLDAKLNSINSEEKEEILKNFTNFKSYLAGKVAAGEKMGLSEEVLAKATEKVAGYLANHEEPRNREEHLLQQLWKSGDKEQQHALSHMLLNLVKNEG</sequence>
<comment type="caution">
    <text evidence="1">The sequence shown here is derived from an EMBL/GenBank/DDBJ whole genome shotgun (WGS) entry which is preliminary data.</text>
</comment>
<organism evidence="1 2">
    <name type="scientific">Psychrobacillus lasiicapitis</name>
    <dbReference type="NCBI Taxonomy" id="1636719"/>
    <lineage>
        <taxon>Bacteria</taxon>
        <taxon>Bacillati</taxon>
        <taxon>Bacillota</taxon>
        <taxon>Bacilli</taxon>
        <taxon>Bacillales</taxon>
        <taxon>Bacillaceae</taxon>
        <taxon>Psychrobacillus</taxon>
    </lineage>
</organism>
<reference evidence="1 2" key="1">
    <citation type="submission" date="2019-05" db="EMBL/GenBank/DDBJ databases">
        <title>Psychrobacillus vulpis sp. nov., a new species isolated from feces of a red fox that inhabits in The Tablas de Daimiel Natural Park, Albacete, Spain.</title>
        <authorList>
            <person name="Rodriguez M."/>
            <person name="Reina J.C."/>
            <person name="Bejar V."/>
            <person name="Llamas I."/>
        </authorList>
    </citation>
    <scope>NUCLEOTIDE SEQUENCE [LARGE SCALE GENOMIC DNA]</scope>
    <source>
        <strain evidence="1 2">NEAU-3TGS17</strain>
    </source>
</reference>
<name>A0A544T6M8_9BACI</name>
<dbReference type="Gene3D" id="1.10.760.20">
    <property type="entry name" value="Protein of unknown function DUF3243"/>
    <property type="match status" value="1"/>
</dbReference>
<dbReference type="EMBL" id="VDGH01000006">
    <property type="protein sequence ID" value="TQR13096.1"/>
    <property type="molecule type" value="Genomic_DNA"/>
</dbReference>
<dbReference type="InterPro" id="IPR038292">
    <property type="entry name" value="YmfJ/YflH_sf"/>
</dbReference>
<dbReference type="InterPro" id="IPR021637">
    <property type="entry name" value="DUF3243"/>
</dbReference>
<dbReference type="Proteomes" id="UP000317316">
    <property type="component" value="Unassembled WGS sequence"/>
</dbReference>
<protein>
    <submittedName>
        <fullName evidence="1">DUF3243 domain-containing protein</fullName>
    </submittedName>
</protein>
<accession>A0A544T6M8</accession>
<dbReference type="AlphaFoldDB" id="A0A544T6M8"/>
<dbReference type="Pfam" id="PF11588">
    <property type="entry name" value="DUF3243"/>
    <property type="match status" value="1"/>
</dbReference>
<evidence type="ECO:0000313" key="2">
    <source>
        <dbReference type="Proteomes" id="UP000317316"/>
    </source>
</evidence>
<keyword evidence="2" id="KW-1185">Reference proteome</keyword>